<dbReference type="AlphaFoldDB" id="A0A7X0XAJ9"/>
<gene>
    <name evidence="1" type="ORF">HCI99_02385</name>
</gene>
<evidence type="ECO:0000313" key="1">
    <source>
        <dbReference type="EMBL" id="MBC1490665.1"/>
    </source>
</evidence>
<evidence type="ECO:0000313" key="2">
    <source>
        <dbReference type="Proteomes" id="UP000533953"/>
    </source>
</evidence>
<proteinExistence type="predicted"/>
<dbReference type="EMBL" id="JAASTX010000002">
    <property type="protein sequence ID" value="MBC1490665.1"/>
    <property type="molecule type" value="Genomic_DNA"/>
</dbReference>
<name>A0A7X0XAJ9_9LIST</name>
<protein>
    <submittedName>
        <fullName evidence="1">Uncharacterized protein</fullName>
    </submittedName>
</protein>
<accession>A0A7X0XAJ9</accession>
<reference evidence="1 2" key="1">
    <citation type="submission" date="2020-03" db="EMBL/GenBank/DDBJ databases">
        <title>Soil Listeria distribution.</title>
        <authorList>
            <person name="Liao J."/>
            <person name="Wiedmann M."/>
        </authorList>
    </citation>
    <scope>NUCLEOTIDE SEQUENCE [LARGE SCALE GENOMIC DNA]</scope>
    <source>
        <strain evidence="1 2">FSL L7-1547</strain>
    </source>
</reference>
<sequence length="109" mass="12917">MNMENININELKTTIISEIKNNHYETLRYVLFNDKDRTPYAVHLFWDDGKFIVNSRDERSYVIGKSFEFNSFEEAKERFFRNLFLTVEISRSDVAGGHKADYPSPLWGE</sequence>
<dbReference type="Pfam" id="PF15597">
    <property type="entry name" value="Imm59"/>
    <property type="match status" value="1"/>
</dbReference>
<dbReference type="InterPro" id="IPR028954">
    <property type="entry name" value="Imm59"/>
</dbReference>
<comment type="caution">
    <text evidence="1">The sequence shown here is derived from an EMBL/GenBank/DDBJ whole genome shotgun (WGS) entry which is preliminary data.</text>
</comment>
<organism evidence="1 2">
    <name type="scientific">Listeria booriae</name>
    <dbReference type="NCBI Taxonomy" id="1552123"/>
    <lineage>
        <taxon>Bacteria</taxon>
        <taxon>Bacillati</taxon>
        <taxon>Bacillota</taxon>
        <taxon>Bacilli</taxon>
        <taxon>Bacillales</taxon>
        <taxon>Listeriaceae</taxon>
        <taxon>Listeria</taxon>
    </lineage>
</organism>
<dbReference type="Proteomes" id="UP000533953">
    <property type="component" value="Unassembled WGS sequence"/>
</dbReference>